<name>E9GC34_DAPPU</name>
<dbReference type="PROSITE" id="PS52040">
    <property type="entry name" value="TOPO_IIA"/>
    <property type="match status" value="1"/>
</dbReference>
<evidence type="ECO:0000313" key="12">
    <source>
        <dbReference type="Proteomes" id="UP000000305"/>
    </source>
</evidence>
<dbReference type="SMART" id="SM00434">
    <property type="entry name" value="TOP4c"/>
    <property type="match status" value="1"/>
</dbReference>
<dbReference type="STRING" id="6669.E9GC34"/>
<evidence type="ECO:0000256" key="2">
    <source>
        <dbReference type="ARBA" id="ARBA00001946"/>
    </source>
</evidence>
<evidence type="ECO:0000313" key="11">
    <source>
        <dbReference type="EMBL" id="EFX83212.1"/>
    </source>
</evidence>
<dbReference type="AlphaFoldDB" id="E9GC34"/>
<dbReference type="PANTHER" id="PTHR10169:SF38">
    <property type="entry name" value="DNA TOPOISOMERASE 2"/>
    <property type="match status" value="1"/>
</dbReference>
<keyword evidence="6" id="KW-0799">Topoisomerase</keyword>
<dbReference type="HOGENOM" id="CLU_1333123_0_0_1"/>
<evidence type="ECO:0000259" key="10">
    <source>
        <dbReference type="PROSITE" id="PS52040"/>
    </source>
</evidence>
<dbReference type="Proteomes" id="UP000000305">
    <property type="component" value="Unassembled WGS sequence"/>
</dbReference>
<evidence type="ECO:0000256" key="1">
    <source>
        <dbReference type="ARBA" id="ARBA00000185"/>
    </source>
</evidence>
<dbReference type="eggNOG" id="KOG0355">
    <property type="taxonomic scope" value="Eukaryota"/>
</dbReference>
<evidence type="ECO:0000256" key="7">
    <source>
        <dbReference type="ARBA" id="ARBA00023125"/>
    </source>
</evidence>
<evidence type="ECO:0000256" key="4">
    <source>
        <dbReference type="ARBA" id="ARBA00022741"/>
    </source>
</evidence>
<keyword evidence="8" id="KW-0413">Isomerase</keyword>
<dbReference type="GO" id="GO:0003918">
    <property type="term" value="F:DNA topoisomerase type II (double strand cut, ATP-hydrolyzing) activity"/>
    <property type="evidence" value="ECO:0007669"/>
    <property type="project" value="UniProtKB-EC"/>
</dbReference>
<dbReference type="EMBL" id="GL732538">
    <property type="protein sequence ID" value="EFX83212.1"/>
    <property type="molecule type" value="Genomic_DNA"/>
</dbReference>
<dbReference type="Gene3D" id="3.90.199.10">
    <property type="entry name" value="Topoisomerase II, domain 5"/>
    <property type="match status" value="1"/>
</dbReference>
<dbReference type="InterPro" id="IPR013758">
    <property type="entry name" value="Topo_IIA_A/C_ab"/>
</dbReference>
<evidence type="ECO:0000256" key="8">
    <source>
        <dbReference type="ARBA" id="ARBA00023235"/>
    </source>
</evidence>
<keyword evidence="12" id="KW-1185">Reference proteome</keyword>
<comment type="caution">
    <text evidence="9">Lacks conserved residue(s) required for the propagation of feature annotation.</text>
</comment>
<dbReference type="PhylomeDB" id="E9GC34"/>
<dbReference type="PANTHER" id="PTHR10169">
    <property type="entry name" value="DNA TOPOISOMERASE/GYRASE"/>
    <property type="match status" value="1"/>
</dbReference>
<evidence type="ECO:0000256" key="5">
    <source>
        <dbReference type="ARBA" id="ARBA00022840"/>
    </source>
</evidence>
<proteinExistence type="predicted"/>
<dbReference type="GO" id="GO:0006265">
    <property type="term" value="P:DNA topological change"/>
    <property type="evidence" value="ECO:0007669"/>
    <property type="project" value="InterPro"/>
</dbReference>
<dbReference type="InterPro" id="IPR002205">
    <property type="entry name" value="Topo_IIA_dom_A"/>
</dbReference>
<comment type="cofactor">
    <cofactor evidence="2">
        <name>Mg(2+)</name>
        <dbReference type="ChEBI" id="CHEBI:18420"/>
    </cofactor>
</comment>
<keyword evidence="5" id="KW-0067">ATP-binding</keyword>
<reference evidence="11 12" key="1">
    <citation type="journal article" date="2011" name="Science">
        <title>The ecoresponsive genome of Daphnia pulex.</title>
        <authorList>
            <person name="Colbourne J.K."/>
            <person name="Pfrender M.E."/>
            <person name="Gilbert D."/>
            <person name="Thomas W.K."/>
            <person name="Tucker A."/>
            <person name="Oakley T.H."/>
            <person name="Tokishita S."/>
            <person name="Aerts A."/>
            <person name="Arnold G.J."/>
            <person name="Basu M.K."/>
            <person name="Bauer D.J."/>
            <person name="Caceres C.E."/>
            <person name="Carmel L."/>
            <person name="Casola C."/>
            <person name="Choi J.H."/>
            <person name="Detter J.C."/>
            <person name="Dong Q."/>
            <person name="Dusheyko S."/>
            <person name="Eads B.D."/>
            <person name="Frohlich T."/>
            <person name="Geiler-Samerotte K.A."/>
            <person name="Gerlach D."/>
            <person name="Hatcher P."/>
            <person name="Jogdeo S."/>
            <person name="Krijgsveld J."/>
            <person name="Kriventseva E.V."/>
            <person name="Kultz D."/>
            <person name="Laforsch C."/>
            <person name="Lindquist E."/>
            <person name="Lopez J."/>
            <person name="Manak J.R."/>
            <person name="Muller J."/>
            <person name="Pangilinan J."/>
            <person name="Patwardhan R.P."/>
            <person name="Pitluck S."/>
            <person name="Pritham E.J."/>
            <person name="Rechtsteiner A."/>
            <person name="Rho M."/>
            <person name="Rogozin I.B."/>
            <person name="Sakarya O."/>
            <person name="Salamov A."/>
            <person name="Schaack S."/>
            <person name="Shapiro H."/>
            <person name="Shiga Y."/>
            <person name="Skalitzky C."/>
            <person name="Smith Z."/>
            <person name="Souvorov A."/>
            <person name="Sung W."/>
            <person name="Tang Z."/>
            <person name="Tsuchiya D."/>
            <person name="Tu H."/>
            <person name="Vos H."/>
            <person name="Wang M."/>
            <person name="Wolf Y.I."/>
            <person name="Yamagata H."/>
            <person name="Yamada T."/>
            <person name="Ye Y."/>
            <person name="Shaw J.R."/>
            <person name="Andrews J."/>
            <person name="Crease T.J."/>
            <person name="Tang H."/>
            <person name="Lucas S.M."/>
            <person name="Robertson H.M."/>
            <person name="Bork P."/>
            <person name="Koonin E.V."/>
            <person name="Zdobnov E.M."/>
            <person name="Grigoriev I.V."/>
            <person name="Lynch M."/>
            <person name="Boore J.L."/>
        </authorList>
    </citation>
    <scope>NUCLEOTIDE SEQUENCE [LARGE SCALE GENOMIC DNA]</scope>
</reference>
<dbReference type="Pfam" id="PF00521">
    <property type="entry name" value="DNA_topoisoIV"/>
    <property type="match status" value="1"/>
</dbReference>
<comment type="catalytic activity">
    <reaction evidence="1">
        <text>ATP-dependent breakage, passage and rejoining of double-stranded DNA.</text>
        <dbReference type="EC" id="5.6.2.2"/>
    </reaction>
</comment>
<sequence length="206" mass="23164">MEYERSTPSLIDGLKLEQRKVLFTVLNRNDKDVNVARLALSVAEHTALHYEPGSLMRPIMWMAQDFVGSNNVSLLIPNGQFGTRHQGGKDAASPPLISTSISKLTRLIFHPQDDPLLTHRMDGDQSIEPEFYAPIIPLILVNGTSRIGMSYNPRDITENLKRMLDDDEEPIPMDPWFKGGLLKELISTTEMENVLQSPDPVQSIEN</sequence>
<dbReference type="GO" id="GO:0003677">
    <property type="term" value="F:DNA binding"/>
    <property type="evidence" value="ECO:0007669"/>
    <property type="project" value="UniProtKB-UniRule"/>
</dbReference>
<dbReference type="OrthoDB" id="276498at2759"/>
<dbReference type="OMA" id="PITPHIF"/>
<dbReference type="SUPFAM" id="SSF56719">
    <property type="entry name" value="Type II DNA topoisomerase"/>
    <property type="match status" value="1"/>
</dbReference>
<feature type="domain" description="Topo IIA-type catalytic" evidence="10">
    <location>
        <begin position="7"/>
        <end position="206"/>
    </location>
</feature>
<evidence type="ECO:0000256" key="6">
    <source>
        <dbReference type="ARBA" id="ARBA00023029"/>
    </source>
</evidence>
<dbReference type="InterPro" id="IPR001154">
    <property type="entry name" value="TopoII_euk"/>
</dbReference>
<keyword evidence="7 9" id="KW-0238">DNA-binding</keyword>
<dbReference type="GO" id="GO:0005524">
    <property type="term" value="F:ATP binding"/>
    <property type="evidence" value="ECO:0007669"/>
    <property type="project" value="UniProtKB-KW"/>
</dbReference>
<accession>E9GC34</accession>
<dbReference type="InterPro" id="IPR013760">
    <property type="entry name" value="Topo_IIA-like_dom_sf"/>
</dbReference>
<organism evidence="11 12">
    <name type="scientific">Daphnia pulex</name>
    <name type="common">Water flea</name>
    <dbReference type="NCBI Taxonomy" id="6669"/>
    <lineage>
        <taxon>Eukaryota</taxon>
        <taxon>Metazoa</taxon>
        <taxon>Ecdysozoa</taxon>
        <taxon>Arthropoda</taxon>
        <taxon>Crustacea</taxon>
        <taxon>Branchiopoda</taxon>
        <taxon>Diplostraca</taxon>
        <taxon>Cladocera</taxon>
        <taxon>Anomopoda</taxon>
        <taxon>Daphniidae</taxon>
        <taxon>Daphnia</taxon>
    </lineage>
</organism>
<dbReference type="InParanoid" id="E9GC34"/>
<dbReference type="KEGG" id="dpx:DAPPUDRAFT_315938"/>
<evidence type="ECO:0000256" key="3">
    <source>
        <dbReference type="ARBA" id="ARBA00012895"/>
    </source>
</evidence>
<dbReference type="InterPro" id="IPR050634">
    <property type="entry name" value="DNA_Topoisomerase_II"/>
</dbReference>
<gene>
    <name evidence="11" type="ORF">DAPPUDRAFT_315938</name>
</gene>
<evidence type="ECO:0000256" key="9">
    <source>
        <dbReference type="PROSITE-ProRule" id="PRU01384"/>
    </source>
</evidence>
<dbReference type="PRINTS" id="PR01158">
    <property type="entry name" value="TOPISMRASEII"/>
</dbReference>
<keyword evidence="4" id="KW-0547">Nucleotide-binding</keyword>
<protein>
    <recommendedName>
        <fullName evidence="3">DNA topoisomerase (ATP-hydrolyzing)</fullName>
        <ecNumber evidence="3">5.6.2.2</ecNumber>
    </recommendedName>
</protein>
<dbReference type="EC" id="5.6.2.2" evidence="3"/>